<proteinExistence type="predicted"/>
<dbReference type="Gene3D" id="1.10.10.1600">
    <property type="entry name" value="Bacterial DNA polymerase III alpha subunit, thumb domain"/>
    <property type="match status" value="1"/>
</dbReference>
<sequence>HVAQIGTFGTMMARAAVRDVARALGYPYGMADQVAKMIPFGAQGFPMTINRAMKESTDLKEVYENDADAREVIDLAKKIEGNARHVGV</sequence>
<dbReference type="InterPro" id="IPR011708">
    <property type="entry name" value="DNA_pol3_alpha_NTPase_dom"/>
</dbReference>
<feature type="non-terminal residue" evidence="2">
    <location>
        <position position="88"/>
    </location>
</feature>
<dbReference type="InterPro" id="IPR004805">
    <property type="entry name" value="DnaE2/DnaE/PolC"/>
</dbReference>
<evidence type="ECO:0000313" key="3">
    <source>
        <dbReference type="Proteomes" id="UP000230706"/>
    </source>
</evidence>
<dbReference type="AlphaFoldDB" id="A0A2H0UJ00"/>
<dbReference type="Pfam" id="PF07733">
    <property type="entry name" value="DNA_pol3_alpha"/>
    <property type="match status" value="1"/>
</dbReference>
<dbReference type="EMBL" id="PFBF01000028">
    <property type="protein sequence ID" value="PIR86377.1"/>
    <property type="molecule type" value="Genomic_DNA"/>
</dbReference>
<dbReference type="InterPro" id="IPR041931">
    <property type="entry name" value="DNA_pol3_alpha_thumb_dom"/>
</dbReference>
<dbReference type="PANTHER" id="PTHR32294:SF0">
    <property type="entry name" value="DNA POLYMERASE III SUBUNIT ALPHA"/>
    <property type="match status" value="1"/>
</dbReference>
<gene>
    <name evidence="2" type="ORF">COU13_01275</name>
</gene>
<dbReference type="GO" id="GO:0008408">
    <property type="term" value="F:3'-5' exonuclease activity"/>
    <property type="evidence" value="ECO:0007669"/>
    <property type="project" value="InterPro"/>
</dbReference>
<dbReference type="PANTHER" id="PTHR32294">
    <property type="entry name" value="DNA POLYMERASE III SUBUNIT ALPHA"/>
    <property type="match status" value="1"/>
</dbReference>
<name>A0A2H0UJ00_9BACT</name>
<organism evidence="2 3">
    <name type="scientific">Candidatus Kaiserbacteria bacterium CG10_big_fil_rev_8_21_14_0_10_43_70</name>
    <dbReference type="NCBI Taxonomy" id="1974605"/>
    <lineage>
        <taxon>Bacteria</taxon>
        <taxon>Candidatus Kaiseribacteriota</taxon>
    </lineage>
</organism>
<evidence type="ECO:0000313" key="2">
    <source>
        <dbReference type="EMBL" id="PIR86377.1"/>
    </source>
</evidence>
<comment type="caution">
    <text evidence="2">The sequence shown here is derived from an EMBL/GenBank/DDBJ whole genome shotgun (WGS) entry which is preliminary data.</text>
</comment>
<dbReference type="GO" id="GO:0006260">
    <property type="term" value="P:DNA replication"/>
    <property type="evidence" value="ECO:0007669"/>
    <property type="project" value="InterPro"/>
</dbReference>
<reference evidence="3" key="1">
    <citation type="submission" date="2017-09" db="EMBL/GenBank/DDBJ databases">
        <title>Depth-based differentiation of microbial function through sediment-hosted aquifers and enrichment of novel symbionts in the deep terrestrial subsurface.</title>
        <authorList>
            <person name="Probst A.J."/>
            <person name="Ladd B."/>
            <person name="Jarett J.K."/>
            <person name="Geller-Mcgrath D.E."/>
            <person name="Sieber C.M.K."/>
            <person name="Emerson J.B."/>
            <person name="Anantharaman K."/>
            <person name="Thomas B.C."/>
            <person name="Malmstrom R."/>
            <person name="Stieglmeier M."/>
            <person name="Klingl A."/>
            <person name="Woyke T."/>
            <person name="Ryan C.M."/>
            <person name="Banfield J.F."/>
        </authorList>
    </citation>
    <scope>NUCLEOTIDE SEQUENCE [LARGE SCALE GENOMIC DNA]</scope>
</reference>
<feature type="non-terminal residue" evidence="2">
    <location>
        <position position="1"/>
    </location>
</feature>
<feature type="domain" description="Bacterial DNA polymerase III alpha subunit NTPase" evidence="1">
    <location>
        <begin position="1"/>
        <end position="88"/>
    </location>
</feature>
<accession>A0A2H0UJ00</accession>
<dbReference type="Proteomes" id="UP000230706">
    <property type="component" value="Unassembled WGS sequence"/>
</dbReference>
<protein>
    <recommendedName>
        <fullName evidence="1">Bacterial DNA polymerase III alpha subunit NTPase domain-containing protein</fullName>
    </recommendedName>
</protein>
<evidence type="ECO:0000259" key="1">
    <source>
        <dbReference type="Pfam" id="PF07733"/>
    </source>
</evidence>